<proteinExistence type="predicted"/>
<dbReference type="Gene3D" id="3.40.190.150">
    <property type="entry name" value="Bordetella uptake gene, domain 1"/>
    <property type="match status" value="1"/>
</dbReference>
<organism evidence="1 2">
    <name type="scientific">Comamonas testosteroni</name>
    <name type="common">Pseudomonas testosteroni</name>
    <dbReference type="NCBI Taxonomy" id="285"/>
    <lineage>
        <taxon>Bacteria</taxon>
        <taxon>Pseudomonadati</taxon>
        <taxon>Pseudomonadota</taxon>
        <taxon>Betaproteobacteria</taxon>
        <taxon>Burkholderiales</taxon>
        <taxon>Comamonadaceae</taxon>
        <taxon>Comamonas</taxon>
    </lineage>
</organism>
<protein>
    <submittedName>
        <fullName evidence="1">Uncharacterized protein</fullName>
    </submittedName>
</protein>
<sequence length="305" mass="34161">MARAQLLDPLVRHYLKHLPQYWSGKVAIREIGRSQMLDRVRAAMNDERADRTVTLMTPLPYGQIYDEQLAMRSEVRPIPLQMVAKRPWCLASTYDVRPRNRTGFTNWLSGLNRPVRIGLASAQGMPAIWIKAMERKTGLAWVSTDFFANAEQGLSSLFSGQQDVLLETCAEMSRMLSNRAAVPGEPKLQLLLSEQPSANKSVANFAQWQLPTPAPSWAVWFVSSKMPETRRNRVAAALNAVTLREDTQALIRELGQEPMPMSVSASQAYVESWLGDWKSIKNWMNNLPEKAQGVSGAAASRPPRG</sequence>
<dbReference type="EMBL" id="QURR01000002">
    <property type="protein sequence ID" value="RGE46761.1"/>
    <property type="molecule type" value="Genomic_DNA"/>
</dbReference>
<keyword evidence="2" id="KW-1185">Reference proteome</keyword>
<evidence type="ECO:0000313" key="2">
    <source>
        <dbReference type="Proteomes" id="UP000261948"/>
    </source>
</evidence>
<dbReference type="AlphaFoldDB" id="A0A373FRG3"/>
<evidence type="ECO:0000313" key="1">
    <source>
        <dbReference type="EMBL" id="RGE46761.1"/>
    </source>
</evidence>
<name>A0A373FRG3_COMTE</name>
<gene>
    <name evidence="1" type="ORF">DZC30_03070</name>
</gene>
<dbReference type="InterPro" id="IPR042100">
    <property type="entry name" value="Bug_dom1"/>
</dbReference>
<dbReference type="Proteomes" id="UP000261948">
    <property type="component" value="Unassembled WGS sequence"/>
</dbReference>
<reference evidence="1 2" key="1">
    <citation type="submission" date="2018-08" db="EMBL/GenBank/DDBJ databases">
        <title>Comamonas testosteroni strain SWCO2.</title>
        <authorList>
            <person name="Jiang N."/>
            <person name="Zhang X.Z."/>
        </authorList>
    </citation>
    <scope>NUCLEOTIDE SEQUENCE [LARGE SCALE GENOMIC DNA]</scope>
    <source>
        <strain evidence="1 2">SWCO2</strain>
    </source>
</reference>
<accession>A0A373FRG3</accession>
<comment type="caution">
    <text evidence="1">The sequence shown here is derived from an EMBL/GenBank/DDBJ whole genome shotgun (WGS) entry which is preliminary data.</text>
</comment>